<keyword evidence="8" id="KW-0368">Histidine biosynthesis</keyword>
<evidence type="ECO:0000256" key="3">
    <source>
        <dbReference type="ARBA" id="ARBA00012748"/>
    </source>
</evidence>
<dbReference type="Proteomes" id="UP001344906">
    <property type="component" value="Unassembled WGS sequence"/>
</dbReference>
<dbReference type="SUPFAM" id="SSF53383">
    <property type="entry name" value="PLP-dependent transferases"/>
    <property type="match status" value="1"/>
</dbReference>
<name>A0ABQ6FQH0_9CHLR</name>
<keyword evidence="12" id="KW-1185">Reference proteome</keyword>
<keyword evidence="4 11" id="KW-0032">Aminotransferase</keyword>
<dbReference type="PANTHER" id="PTHR43643">
    <property type="entry name" value="HISTIDINOL-PHOSPHATE AMINOTRANSFERASE 2"/>
    <property type="match status" value="1"/>
</dbReference>
<feature type="domain" description="Aminotransferase class I/classII large" evidence="10">
    <location>
        <begin position="28"/>
        <end position="347"/>
    </location>
</feature>
<dbReference type="Gene3D" id="3.40.640.10">
    <property type="entry name" value="Type I PLP-dependent aspartate aminotransferase-like (Major domain)"/>
    <property type="match status" value="1"/>
</dbReference>
<dbReference type="InterPro" id="IPR050106">
    <property type="entry name" value="HistidinolP_aminotransfase"/>
</dbReference>
<evidence type="ECO:0000259" key="10">
    <source>
        <dbReference type="Pfam" id="PF00155"/>
    </source>
</evidence>
<dbReference type="RefSeq" id="WP_338250736.1">
    <property type="nucleotide sequence ID" value="NZ_BSRI01000001.1"/>
</dbReference>
<keyword evidence="5" id="KW-0028">Amino-acid biosynthesis</keyword>
<comment type="similarity">
    <text evidence="2">Belongs to the class-II pyridoxal-phosphate-dependent aminotransferase family. Histidinol-phosphate aminotransferase subfamily.</text>
</comment>
<reference evidence="11 12" key="1">
    <citation type="submission" date="2023-02" db="EMBL/GenBank/DDBJ databases">
        <title>Dictyobacter halimunensis sp. nov., a new member of the class Ktedonobacteria from forest soil in a geothermal area.</title>
        <authorList>
            <person name="Rachmania M.K."/>
            <person name="Ningsih F."/>
            <person name="Sakai Y."/>
            <person name="Yabe S."/>
            <person name="Yokota A."/>
            <person name="Sjamsuridzal W."/>
        </authorList>
    </citation>
    <scope>NUCLEOTIDE SEQUENCE [LARGE SCALE GENOMIC DNA]</scope>
    <source>
        <strain evidence="11 12">S3.2.2.5</strain>
    </source>
</reference>
<comment type="caution">
    <text evidence="11">The sequence shown here is derived from an EMBL/GenBank/DDBJ whole genome shotgun (WGS) entry which is preliminary data.</text>
</comment>
<evidence type="ECO:0000256" key="5">
    <source>
        <dbReference type="ARBA" id="ARBA00022605"/>
    </source>
</evidence>
<evidence type="ECO:0000256" key="2">
    <source>
        <dbReference type="ARBA" id="ARBA00007970"/>
    </source>
</evidence>
<dbReference type="InterPro" id="IPR015424">
    <property type="entry name" value="PyrdxlP-dep_Trfase"/>
</dbReference>
<dbReference type="GO" id="GO:0008483">
    <property type="term" value="F:transaminase activity"/>
    <property type="evidence" value="ECO:0007669"/>
    <property type="project" value="UniProtKB-KW"/>
</dbReference>
<proteinExistence type="inferred from homology"/>
<organism evidence="11 12">
    <name type="scientific">Dictyobacter halimunensis</name>
    <dbReference type="NCBI Taxonomy" id="3026934"/>
    <lineage>
        <taxon>Bacteria</taxon>
        <taxon>Bacillati</taxon>
        <taxon>Chloroflexota</taxon>
        <taxon>Ktedonobacteria</taxon>
        <taxon>Ktedonobacterales</taxon>
        <taxon>Dictyobacteraceae</taxon>
        <taxon>Dictyobacter</taxon>
    </lineage>
</organism>
<dbReference type="InterPro" id="IPR004839">
    <property type="entry name" value="Aminotransferase_I/II_large"/>
</dbReference>
<evidence type="ECO:0000256" key="6">
    <source>
        <dbReference type="ARBA" id="ARBA00022679"/>
    </source>
</evidence>
<keyword evidence="6" id="KW-0808">Transferase</keyword>
<dbReference type="PANTHER" id="PTHR43643:SF6">
    <property type="entry name" value="HISTIDINOL-PHOSPHATE AMINOTRANSFERASE"/>
    <property type="match status" value="1"/>
</dbReference>
<evidence type="ECO:0000256" key="9">
    <source>
        <dbReference type="ARBA" id="ARBA00047481"/>
    </source>
</evidence>
<dbReference type="Gene3D" id="3.90.1150.10">
    <property type="entry name" value="Aspartate Aminotransferase, domain 1"/>
    <property type="match status" value="1"/>
</dbReference>
<comment type="pathway">
    <text evidence="1">Amino-acid biosynthesis; L-histidine biosynthesis; L-histidine from 5-phospho-alpha-D-ribose 1-diphosphate: step 7/9.</text>
</comment>
<protein>
    <recommendedName>
        <fullName evidence="3">histidinol-phosphate transaminase</fullName>
        <ecNumber evidence="3">2.6.1.9</ecNumber>
    </recommendedName>
</protein>
<dbReference type="InterPro" id="IPR015422">
    <property type="entry name" value="PyrdxlP-dep_Trfase_small"/>
</dbReference>
<dbReference type="EMBL" id="BSRI01000001">
    <property type="protein sequence ID" value="GLV55935.1"/>
    <property type="molecule type" value="Genomic_DNA"/>
</dbReference>
<dbReference type="EC" id="2.6.1.9" evidence="3"/>
<keyword evidence="7" id="KW-0663">Pyridoxal phosphate</keyword>
<dbReference type="CDD" id="cd00609">
    <property type="entry name" value="AAT_like"/>
    <property type="match status" value="1"/>
</dbReference>
<evidence type="ECO:0000256" key="8">
    <source>
        <dbReference type="ARBA" id="ARBA00023102"/>
    </source>
</evidence>
<comment type="catalytic activity">
    <reaction evidence="9">
        <text>L-histidinol phosphate + 2-oxoglutarate = 3-(imidazol-4-yl)-2-oxopropyl phosphate + L-glutamate</text>
        <dbReference type="Rhea" id="RHEA:23744"/>
        <dbReference type="ChEBI" id="CHEBI:16810"/>
        <dbReference type="ChEBI" id="CHEBI:29985"/>
        <dbReference type="ChEBI" id="CHEBI:57766"/>
        <dbReference type="ChEBI" id="CHEBI:57980"/>
        <dbReference type="EC" id="2.6.1.9"/>
    </reaction>
</comment>
<evidence type="ECO:0000313" key="11">
    <source>
        <dbReference type="EMBL" id="GLV55935.1"/>
    </source>
</evidence>
<dbReference type="Pfam" id="PF00155">
    <property type="entry name" value="Aminotran_1_2"/>
    <property type="match status" value="1"/>
</dbReference>
<sequence length="364" mass="40057">MTAKREQPVHGALDYEELERLGIRPDAVYDLSVNSNPYGPSPSVRPALAQVPIELYPDRVCLELRRTIQTYELAHTALPVDALLCGNGTTELIWAIARAFLAAGKKAALLGPTFGEYSAASYAAGATLCEYRTHASELFELDMGAATSWLIQERPALLWLCNPNNPTGTWLNRQSLSSLVEVCQSIGTCLVVDEAYWRFLVPQEAFSALEFVDASSPFPLLVLRSLTKDCALAGVRLGYVVGPAEVLERVRAHLPSWSVNAYAQAAGIAALADRVHLTTTLHALSRERDAFFQALIEQGLRIIPSRTHFCLIAVGDARAVRQRLLSRGILVRDCSSFGLPQYIRVATPQRDVWQYTLHVLGEVL</sequence>
<evidence type="ECO:0000256" key="7">
    <source>
        <dbReference type="ARBA" id="ARBA00022898"/>
    </source>
</evidence>
<dbReference type="InterPro" id="IPR015421">
    <property type="entry name" value="PyrdxlP-dep_Trfase_major"/>
</dbReference>
<evidence type="ECO:0000313" key="12">
    <source>
        <dbReference type="Proteomes" id="UP001344906"/>
    </source>
</evidence>
<accession>A0ABQ6FQH0</accession>
<evidence type="ECO:0000256" key="4">
    <source>
        <dbReference type="ARBA" id="ARBA00022576"/>
    </source>
</evidence>
<gene>
    <name evidence="11" type="ORF">KDH_27790</name>
</gene>
<evidence type="ECO:0000256" key="1">
    <source>
        <dbReference type="ARBA" id="ARBA00005011"/>
    </source>
</evidence>